<gene>
    <name evidence="1" type="ORF">SAMN05444320_113108</name>
</gene>
<keyword evidence="2" id="KW-1185">Reference proteome</keyword>
<evidence type="ECO:0000313" key="2">
    <source>
        <dbReference type="Proteomes" id="UP000184501"/>
    </source>
</evidence>
<dbReference type="STRING" id="2017.SAMN05444320_113108"/>
<protein>
    <submittedName>
        <fullName evidence="1">Erythromycin esterase</fullName>
    </submittedName>
</protein>
<dbReference type="RefSeq" id="WP_073489181.1">
    <property type="nucleotide sequence ID" value="NZ_FQVN01000013.1"/>
</dbReference>
<evidence type="ECO:0000313" key="1">
    <source>
        <dbReference type="EMBL" id="SHG76241.1"/>
    </source>
</evidence>
<dbReference type="EMBL" id="FQVN01000013">
    <property type="protein sequence ID" value="SHG76241.1"/>
    <property type="molecule type" value="Genomic_DNA"/>
</dbReference>
<dbReference type="PANTHER" id="PTHR31299">
    <property type="entry name" value="ESTERASE, PUTATIVE (AFU_ORTHOLOGUE AFUA_1G05850)-RELATED"/>
    <property type="match status" value="1"/>
</dbReference>
<dbReference type="PANTHER" id="PTHR31299:SF0">
    <property type="entry name" value="ESTERASE, PUTATIVE (AFU_ORTHOLOGUE AFUA_1G05850)-RELATED"/>
    <property type="match status" value="1"/>
</dbReference>
<proteinExistence type="predicted"/>
<sequence length="424" mass="45214">MSLPTAVRSLGWHFADDAGLGAALDHFLDSRPERPQLLGLGEPTHALGVFPLLRNRVLRHLVEHQGCRSIVVESNCLTSPVVNDYVTTGDGDIDTVLSTGFSHGFGGLPGARELVTWLRDVNRGREPEDQIRFFGFDAPTEMTSAASPRVTLTGLHRFLTAHLGPERVPHSLPTIESLLGDDDAWTNPAAAMDSTQSVGGSAEAHQLRVIADDLVAVLETETPGLRHAGTPAEFDQACLFARITQGMLRYHAAMADPGPGRVGRMLAIRDAMMADNLVALAKSESRRGLSLVFAHNAHLQRSRGHWRLGEMDLRWWSAGAITADRLGGRYAVIASDFGVAPELGVAGPEPDSLHGVLADATEACALYPANALAGALDGHPALAPRVVGDPRYIPLDARGIGGVDAVVFVKDVSTQDGQCEEVPA</sequence>
<dbReference type="SUPFAM" id="SSF159501">
    <property type="entry name" value="EreA/ChaN-like"/>
    <property type="match status" value="1"/>
</dbReference>
<dbReference type="Gene3D" id="3.40.1660.10">
    <property type="entry name" value="EreA-like (biosynthetic domain)"/>
    <property type="match status" value="1"/>
</dbReference>
<dbReference type="OrthoDB" id="4329964at2"/>
<name>A0A1M5MG97_STRHI</name>
<dbReference type="Gene3D" id="3.30.1870.10">
    <property type="entry name" value="EreA-like, domain 2"/>
    <property type="match status" value="1"/>
</dbReference>
<dbReference type="InterPro" id="IPR007815">
    <property type="entry name" value="Emycin_Estase"/>
</dbReference>
<dbReference type="Proteomes" id="UP000184501">
    <property type="component" value="Unassembled WGS sequence"/>
</dbReference>
<dbReference type="GO" id="GO:0046677">
    <property type="term" value="P:response to antibiotic"/>
    <property type="evidence" value="ECO:0007669"/>
    <property type="project" value="InterPro"/>
</dbReference>
<reference evidence="1 2" key="1">
    <citation type="submission" date="2016-11" db="EMBL/GenBank/DDBJ databases">
        <authorList>
            <person name="Jaros S."/>
            <person name="Januszkiewicz K."/>
            <person name="Wedrychowicz H."/>
        </authorList>
    </citation>
    <scope>NUCLEOTIDE SEQUENCE [LARGE SCALE GENOMIC DNA]</scope>
    <source>
        <strain evidence="1 2">DSM 44523</strain>
    </source>
</reference>
<accession>A0A1M5MG97</accession>
<dbReference type="Pfam" id="PF05139">
    <property type="entry name" value="Erythro_esteras"/>
    <property type="match status" value="1"/>
</dbReference>
<dbReference type="AlphaFoldDB" id="A0A1M5MG97"/>
<dbReference type="CDD" id="cd14728">
    <property type="entry name" value="Ere-like"/>
    <property type="match status" value="1"/>
</dbReference>
<dbReference type="InterPro" id="IPR052036">
    <property type="entry name" value="Hydrolase/PRTase-associated"/>
</dbReference>
<organism evidence="1 2">
    <name type="scientific">Streptoalloteichus hindustanus</name>
    <dbReference type="NCBI Taxonomy" id="2017"/>
    <lineage>
        <taxon>Bacteria</taxon>
        <taxon>Bacillati</taxon>
        <taxon>Actinomycetota</taxon>
        <taxon>Actinomycetes</taxon>
        <taxon>Pseudonocardiales</taxon>
        <taxon>Pseudonocardiaceae</taxon>
        <taxon>Streptoalloteichus</taxon>
    </lineage>
</organism>